<sequence length="266" mass="29983">METLINKAVERLGRKKVWLIVHVVRKLAPENRTAAGVRDAMRQLRFYLSDEDFAALIAEFCPQGDRTGPTTMESIPFDIMTFQRAFLLSLSPRRRHVVSLVLRKVGLEDFGFVDFNSLLQAYDVLRHPSVLTGGDADAVQRVFINDFAEAREDNGVTCEELAAYLVGISHAIPRDEDFELRCIRSFSLDRPKRSIEDLEAAAGEVPRKSNIPALRGITSHPLYQTSASDYGKDCDKVKYDPRYACNYSFTKSIQRRPSGGATTMNM</sequence>
<protein>
    <recommendedName>
        <fullName evidence="2">EF-hand domain-containing protein</fullName>
    </recommendedName>
</protein>
<dbReference type="OMA" id="ELWCTRA"/>
<gene>
    <name evidence="1" type="ORF">TVY486_0704940</name>
</gene>
<reference evidence="1" key="1">
    <citation type="journal article" date="2012" name="Proc. Natl. Acad. Sci. U.S.A.">
        <title>Antigenic diversity is generated by distinct evolutionary mechanisms in African trypanosome species.</title>
        <authorList>
            <person name="Jackson A.P."/>
            <person name="Berry A."/>
            <person name="Aslett M."/>
            <person name="Allison H.C."/>
            <person name="Burton P."/>
            <person name="Vavrova-Anderson J."/>
            <person name="Brown R."/>
            <person name="Browne H."/>
            <person name="Corton N."/>
            <person name="Hauser H."/>
            <person name="Gamble J."/>
            <person name="Gilderthorp R."/>
            <person name="Marcello L."/>
            <person name="McQuillan J."/>
            <person name="Otto T.D."/>
            <person name="Quail M.A."/>
            <person name="Sanders M.J."/>
            <person name="van Tonder A."/>
            <person name="Ginger M.L."/>
            <person name="Field M.C."/>
            <person name="Barry J.D."/>
            <person name="Hertz-Fowler C."/>
            <person name="Berriman M."/>
        </authorList>
    </citation>
    <scope>NUCLEOTIDE SEQUENCE</scope>
    <source>
        <strain evidence="1">Y486</strain>
    </source>
</reference>
<name>G0TYW3_TRYVY</name>
<dbReference type="Gene3D" id="1.10.238.10">
    <property type="entry name" value="EF-hand"/>
    <property type="match status" value="1"/>
</dbReference>
<accession>G0TYW3</accession>
<evidence type="ECO:0000313" key="1">
    <source>
        <dbReference type="EMBL" id="CCC49166.1"/>
    </source>
</evidence>
<dbReference type="VEuPathDB" id="TriTrypDB:TvY486_0704940"/>
<proteinExistence type="predicted"/>
<evidence type="ECO:0008006" key="2">
    <source>
        <dbReference type="Google" id="ProtNLM"/>
    </source>
</evidence>
<dbReference type="AlphaFoldDB" id="G0TYW3"/>
<dbReference type="EMBL" id="HE573023">
    <property type="protein sequence ID" value="CCC49166.1"/>
    <property type="molecule type" value="Genomic_DNA"/>
</dbReference>
<organism evidence="1">
    <name type="scientific">Trypanosoma vivax (strain Y486)</name>
    <dbReference type="NCBI Taxonomy" id="1055687"/>
    <lineage>
        <taxon>Eukaryota</taxon>
        <taxon>Discoba</taxon>
        <taxon>Euglenozoa</taxon>
        <taxon>Kinetoplastea</taxon>
        <taxon>Metakinetoplastina</taxon>
        <taxon>Trypanosomatida</taxon>
        <taxon>Trypanosomatidae</taxon>
        <taxon>Trypanosoma</taxon>
        <taxon>Duttonella</taxon>
    </lineage>
</organism>